<name>A0A0U1NRP5_9BACI</name>
<dbReference type="InterPro" id="IPR016162">
    <property type="entry name" value="Ald_DH_N"/>
</dbReference>
<evidence type="ECO:0000313" key="13">
    <source>
        <dbReference type="EMBL" id="CRK80717.1"/>
    </source>
</evidence>
<dbReference type="Pfam" id="PF00171">
    <property type="entry name" value="Aldedh"/>
    <property type="match status" value="1"/>
</dbReference>
<keyword evidence="5" id="KW-0520">NAD</keyword>
<dbReference type="SUPFAM" id="SSF53720">
    <property type="entry name" value="ALDH-like"/>
    <property type="match status" value="1"/>
</dbReference>
<evidence type="ECO:0000256" key="7">
    <source>
        <dbReference type="ARBA" id="ARBA00035641"/>
    </source>
</evidence>
<dbReference type="InterPro" id="IPR018211">
    <property type="entry name" value="ADH_Fe_CS"/>
</dbReference>
<evidence type="ECO:0000256" key="4">
    <source>
        <dbReference type="ARBA" id="ARBA00023004"/>
    </source>
</evidence>
<dbReference type="GO" id="GO:0046872">
    <property type="term" value="F:metal ion binding"/>
    <property type="evidence" value="ECO:0007669"/>
    <property type="project" value="InterPro"/>
</dbReference>
<dbReference type="CDD" id="cd07122">
    <property type="entry name" value="ALDH_F20_ACDH"/>
    <property type="match status" value="1"/>
</dbReference>
<keyword evidence="4" id="KW-0408">Iron</keyword>
<dbReference type="Pfam" id="PF00465">
    <property type="entry name" value="Fe-ADH"/>
    <property type="match status" value="1"/>
</dbReference>
<organism evidence="13 14">
    <name type="scientific">Neobacillus massiliamazoniensis</name>
    <dbReference type="NCBI Taxonomy" id="1499688"/>
    <lineage>
        <taxon>Bacteria</taxon>
        <taxon>Bacillati</taxon>
        <taxon>Bacillota</taxon>
        <taxon>Bacilli</taxon>
        <taxon>Bacillales</taxon>
        <taxon>Bacillaceae</taxon>
        <taxon>Neobacillus</taxon>
    </lineage>
</organism>
<feature type="domain" description="Alcohol dehydrogenase iron-type/glycerol dehydrogenase GldA" evidence="11">
    <location>
        <begin position="464"/>
        <end position="641"/>
    </location>
</feature>
<gene>
    <name evidence="13" type="ORF">BN000_00605</name>
</gene>
<dbReference type="InterPro" id="IPR016161">
    <property type="entry name" value="Ald_DH/histidinol_DH"/>
</dbReference>
<evidence type="ECO:0000256" key="1">
    <source>
        <dbReference type="ARBA" id="ARBA00001954"/>
    </source>
</evidence>
<dbReference type="SUPFAM" id="SSF56796">
    <property type="entry name" value="Dehydroquinate synthase-like"/>
    <property type="match status" value="1"/>
</dbReference>
<dbReference type="STRING" id="1499688.BN000_00605"/>
<evidence type="ECO:0000256" key="3">
    <source>
        <dbReference type="ARBA" id="ARBA00023002"/>
    </source>
</evidence>
<dbReference type="InterPro" id="IPR001670">
    <property type="entry name" value="ADH_Fe/GldA"/>
</dbReference>
<evidence type="ECO:0000313" key="14">
    <source>
        <dbReference type="Proteomes" id="UP000199087"/>
    </source>
</evidence>
<dbReference type="Gene3D" id="3.40.605.10">
    <property type="entry name" value="Aldehyde Dehydrogenase, Chain A, domain 1"/>
    <property type="match status" value="1"/>
</dbReference>
<accession>A0A0U1NRP5</accession>
<dbReference type="PANTHER" id="PTHR11496">
    <property type="entry name" value="ALCOHOL DEHYDROGENASE"/>
    <property type="match status" value="1"/>
</dbReference>
<dbReference type="EMBL" id="CVRB01000001">
    <property type="protein sequence ID" value="CRK80717.1"/>
    <property type="molecule type" value="Genomic_DNA"/>
</dbReference>
<evidence type="ECO:0000259" key="12">
    <source>
        <dbReference type="Pfam" id="PF25137"/>
    </source>
</evidence>
<feature type="domain" description="Aldehyde dehydrogenase" evidence="10">
    <location>
        <begin position="20"/>
        <end position="277"/>
    </location>
</feature>
<dbReference type="RefSeq" id="WP_090630635.1">
    <property type="nucleotide sequence ID" value="NZ_CVRB01000001.1"/>
</dbReference>
<comment type="similarity">
    <text evidence="2">Belongs to the iron-containing alcohol dehydrogenase family.</text>
</comment>
<dbReference type="InterPro" id="IPR034789">
    <property type="entry name" value="AAD_C"/>
</dbReference>
<dbReference type="Gene3D" id="3.40.309.10">
    <property type="entry name" value="Aldehyde Dehydrogenase, Chain A, domain 2"/>
    <property type="match status" value="1"/>
</dbReference>
<keyword evidence="3 9" id="KW-0560">Oxidoreductase</keyword>
<dbReference type="GO" id="GO:0008774">
    <property type="term" value="F:acetaldehyde dehydrogenase (acetylating) activity"/>
    <property type="evidence" value="ECO:0007669"/>
    <property type="project" value="UniProtKB-UniRule"/>
</dbReference>
<dbReference type="InterPro" id="IPR012079">
    <property type="entry name" value="Bifunc_Ald-ADH"/>
</dbReference>
<dbReference type="Gene3D" id="1.20.1090.10">
    <property type="entry name" value="Dehydroquinate synthase-like - alpha domain"/>
    <property type="match status" value="1"/>
</dbReference>
<comment type="similarity">
    <text evidence="7 9">In the N-terminal section; belongs to the aldehyde dehydrogenase family.</text>
</comment>
<dbReference type="OrthoDB" id="9815791at2"/>
<dbReference type="PROSITE" id="PS00913">
    <property type="entry name" value="ADH_IRON_1"/>
    <property type="match status" value="1"/>
</dbReference>
<keyword evidence="14" id="KW-1185">Reference proteome</keyword>
<dbReference type="CDD" id="cd08178">
    <property type="entry name" value="AAD_C"/>
    <property type="match status" value="1"/>
</dbReference>
<reference evidence="14" key="1">
    <citation type="submission" date="2015-05" db="EMBL/GenBank/DDBJ databases">
        <authorList>
            <person name="Urmite Genomes"/>
        </authorList>
    </citation>
    <scope>NUCLEOTIDE SEQUENCE [LARGE SCALE GENOMIC DNA]</scope>
    <source>
        <strain evidence="14">LF1</strain>
    </source>
</reference>
<keyword evidence="6" id="KW-0511">Multifunctional enzyme</keyword>
<dbReference type="InterPro" id="IPR039697">
    <property type="entry name" value="Alcohol_dehydrogenase_Fe"/>
</dbReference>
<evidence type="ECO:0000256" key="5">
    <source>
        <dbReference type="ARBA" id="ARBA00023027"/>
    </source>
</evidence>
<dbReference type="GO" id="GO:0006066">
    <property type="term" value="P:alcohol metabolic process"/>
    <property type="evidence" value="ECO:0007669"/>
    <property type="project" value="InterPro"/>
</dbReference>
<dbReference type="InterPro" id="IPR016163">
    <property type="entry name" value="Ald_DH_C"/>
</dbReference>
<evidence type="ECO:0000256" key="2">
    <source>
        <dbReference type="ARBA" id="ARBA00007358"/>
    </source>
</evidence>
<proteinExistence type="inferred from homology"/>
<dbReference type="NCBIfam" id="NF010378">
    <property type="entry name" value="PRK13805.1"/>
    <property type="match status" value="1"/>
</dbReference>
<evidence type="ECO:0000259" key="10">
    <source>
        <dbReference type="Pfam" id="PF00171"/>
    </source>
</evidence>
<dbReference type="GO" id="GO:0015976">
    <property type="term" value="P:carbon utilization"/>
    <property type="evidence" value="ECO:0007669"/>
    <property type="project" value="InterPro"/>
</dbReference>
<dbReference type="InterPro" id="IPR015590">
    <property type="entry name" value="Aldehyde_DH_dom"/>
</dbReference>
<evidence type="ECO:0000256" key="6">
    <source>
        <dbReference type="ARBA" id="ARBA00023268"/>
    </source>
</evidence>
<dbReference type="FunFam" id="3.40.50.1970:FF:000003">
    <property type="entry name" value="Alcohol dehydrogenase, iron-containing"/>
    <property type="match status" value="1"/>
</dbReference>
<protein>
    <recommendedName>
        <fullName evidence="9">Aldehyde-alcohol dehydrogenase</fullName>
    </recommendedName>
</protein>
<dbReference type="GO" id="GO:0004022">
    <property type="term" value="F:alcohol dehydrogenase (NAD+) activity"/>
    <property type="evidence" value="ECO:0007669"/>
    <property type="project" value="UniProtKB-UniRule"/>
</dbReference>
<dbReference type="FunFam" id="1.20.1090.10:FF:000001">
    <property type="entry name" value="Aldehyde-alcohol dehydrogenase"/>
    <property type="match status" value="1"/>
</dbReference>
<comment type="cofactor">
    <cofactor evidence="1">
        <name>Fe(2+)</name>
        <dbReference type="ChEBI" id="CHEBI:29033"/>
    </cofactor>
</comment>
<dbReference type="AlphaFoldDB" id="A0A0U1NRP5"/>
<feature type="domain" description="Fe-containing alcohol dehydrogenase-like C-terminal" evidence="12">
    <location>
        <begin position="653"/>
        <end position="864"/>
    </location>
</feature>
<dbReference type="Gene3D" id="3.40.50.1970">
    <property type="match status" value="1"/>
</dbReference>
<dbReference type="PIRSF" id="PIRSF000111">
    <property type="entry name" value="ALDH_ADH"/>
    <property type="match status" value="1"/>
</dbReference>
<evidence type="ECO:0000256" key="8">
    <source>
        <dbReference type="ARBA" id="ARBA00035645"/>
    </source>
</evidence>
<comment type="similarity">
    <text evidence="8 9">In the C-terminal section; belongs to the iron-containing alcohol dehydrogenase family.</text>
</comment>
<dbReference type="Pfam" id="PF25137">
    <property type="entry name" value="ADH_Fe_C"/>
    <property type="match status" value="1"/>
</dbReference>
<sequence length="867" mass="95471">MAVREKGMQEKQQVLAMIDILAANGERAYDQFRCYNQEMVDEIVKQMALCALNNHKYLAKLAVKETQRGVYEDKVFKNMFATEMIYNNIRDMKTVGVISENEQEGMVEIAEPVGVIAGIIPITNPTSTVIFKSLISMKTRNPIIFAFPQFGQNCCTETAKLLKEAAIKAGAPENCIQWIETPSHEAFQALMSHPKISLILATGGPNLVKAAYSSGKPAIGVGAGNVPCYIEKSADLKRAVNDVILSKTFDNGMICASEQALIIDEEIYDEVRKEMIANHCYFLNEEEQHMVEKVAIYEKNKSINAMIVGLPAYLIAKMAGVNVPVNTKILVAELKGVGPKYPLSCEKLSPILACYKVNSFAEGLRIAEETLEYGGLGHSAAIHTKNQDIIDVFALRMKAGRIIVNTPSTHGAIGDIYNTSLPSLTIGCGTYGGNSLSQNVGAANLLNIKKVAKRRTITQWFKVPSQIFFEKNSIHVLAAIPDITKAVIVTSSSAVKNGYVDAIKYHLNKHPRKIQTEVLTDIEPEPSLETVMTGAERMRKFLPDCIIALGGGSVMDAAKAMWLFYEHPDVDFHSLTQKFFDPNRRVVKFPILRGKAKFVAIPTTSGTGAEVTAFSVISDKKANIKYPLADFQLTPDIAIIDSQFVMTVPRNVTADTGMDVLTHAIEAYVSVLANDFTDGLALKAIQLVFEYLPRAYRDGNDELAREKMHNASTIAGMAFANSFLGINHSLAHVLGAEFNIAHGRANAILLPHVIRYNAKRPNKLMTFPKYEKFIADERYAEISRMLGLPAQTTEEGVESLIQAIIKLGQTLDIPQSIEEIGISESEFMSKVDLLAERAFDDQDTIANPKLPLVTELASIYLQAYKGV</sequence>
<dbReference type="PANTHER" id="PTHR11496:SF83">
    <property type="entry name" value="HYDROXYACID-OXOACID TRANSHYDROGENASE, MITOCHONDRIAL"/>
    <property type="match status" value="1"/>
</dbReference>
<dbReference type="Proteomes" id="UP000199087">
    <property type="component" value="Unassembled WGS sequence"/>
</dbReference>
<evidence type="ECO:0000259" key="11">
    <source>
        <dbReference type="Pfam" id="PF00465"/>
    </source>
</evidence>
<dbReference type="InterPro" id="IPR056798">
    <property type="entry name" value="ADH_Fe_C"/>
</dbReference>
<evidence type="ECO:0000256" key="9">
    <source>
        <dbReference type="PIRNR" id="PIRNR000111"/>
    </source>
</evidence>